<comment type="similarity">
    <text evidence="2">Belongs to the methyl-accepting chemotaxis (MCP) protein family.</text>
</comment>
<feature type="domain" description="HAMP" evidence="6">
    <location>
        <begin position="190"/>
        <end position="243"/>
    </location>
</feature>
<feature type="transmembrane region" description="Helical" evidence="4">
    <location>
        <begin position="171"/>
        <end position="193"/>
    </location>
</feature>
<dbReference type="InterPro" id="IPR004089">
    <property type="entry name" value="MCPsignal_dom"/>
</dbReference>
<keyword evidence="4" id="KW-1133">Transmembrane helix</keyword>
<dbReference type="AlphaFoldDB" id="A4TZI1"/>
<dbReference type="PANTHER" id="PTHR32089">
    <property type="entry name" value="METHYL-ACCEPTING CHEMOTAXIS PROTEIN MCPB"/>
    <property type="match status" value="1"/>
</dbReference>
<dbReference type="Pfam" id="PF00672">
    <property type="entry name" value="HAMP"/>
    <property type="match status" value="1"/>
</dbReference>
<dbReference type="PANTHER" id="PTHR32089:SF112">
    <property type="entry name" value="LYSOZYME-LIKE PROTEIN-RELATED"/>
    <property type="match status" value="1"/>
</dbReference>
<organism evidence="7">
    <name type="scientific">Magnetospirillum gryphiswaldense</name>
    <dbReference type="NCBI Taxonomy" id="55518"/>
    <lineage>
        <taxon>Bacteria</taxon>
        <taxon>Pseudomonadati</taxon>
        <taxon>Pseudomonadota</taxon>
        <taxon>Alphaproteobacteria</taxon>
        <taxon>Rhodospirillales</taxon>
        <taxon>Rhodospirillaceae</taxon>
        <taxon>Magnetospirillum</taxon>
    </lineage>
</organism>
<dbReference type="SMART" id="SM00283">
    <property type="entry name" value="MA"/>
    <property type="match status" value="1"/>
</dbReference>
<reference evidence="7" key="1">
    <citation type="journal article" date="2007" name="J. Bacteriol.">
        <title>Comparative genome analysis of four magnetotactic bacteria reveals a complex set of group-specific genes implicated in magnetosome biomineralization and function.</title>
        <authorList>
            <person name="Richter M."/>
            <person name="Kube M."/>
            <person name="Bazylinski D.A."/>
            <person name="Lombardot T."/>
            <person name="Gloeckner F.O."/>
            <person name="Reinhardt R."/>
            <person name="Schueler D."/>
        </authorList>
    </citation>
    <scope>NUCLEOTIDE SEQUENCE</scope>
    <source>
        <strain evidence="7">MSR-1</strain>
    </source>
</reference>
<dbReference type="InterPro" id="IPR003660">
    <property type="entry name" value="HAMP_dom"/>
</dbReference>
<dbReference type="GO" id="GO:0007165">
    <property type="term" value="P:signal transduction"/>
    <property type="evidence" value="ECO:0007669"/>
    <property type="project" value="UniProtKB-KW"/>
</dbReference>
<dbReference type="RefSeq" id="WP_106002236.1">
    <property type="nucleotide sequence ID" value="NZ_CP027527.1"/>
</dbReference>
<keyword evidence="4" id="KW-0472">Membrane</keyword>
<evidence type="ECO:0000313" key="7">
    <source>
        <dbReference type="EMBL" id="CAM76038.1"/>
    </source>
</evidence>
<evidence type="ECO:0000256" key="1">
    <source>
        <dbReference type="ARBA" id="ARBA00023224"/>
    </source>
</evidence>
<dbReference type="SUPFAM" id="SSF58104">
    <property type="entry name" value="Methyl-accepting chemotaxis protein (MCP) signaling domain"/>
    <property type="match status" value="1"/>
</dbReference>
<evidence type="ECO:0000256" key="3">
    <source>
        <dbReference type="PROSITE-ProRule" id="PRU00284"/>
    </source>
</evidence>
<dbReference type="PRINTS" id="PR00260">
    <property type="entry name" value="CHEMTRNSDUCR"/>
</dbReference>
<sequence length="539" mass="56158">MKLNNLSIPTRIGGGFALVLVLLLAVAVTGFVGIGAGRTSMDVYSDQAESAILIQQADSRFEALRRHVTVGESENISRVLGDIKTILDKARTGSADAEVKADMDQLTVLFGQYDQVARAYLAQTTSREQLAEVGDKVTRHLQVMGDHQISALRKLEQKAKDDAQLHQWEDAILSVVALLVGITAALVIATGIARPLTAMTAAMDKLAHGDLQTIIPIADGRDEIAAMAQALAVFKSNGQERQRLEQQAKAETEQRLARQRRVEELTAGFDAKAAELVRAVAGASGILSDTASGMSAAANQTSGQATAVAAASTQASTNVETVAAAAEELAASITEISRQVAHSNAISRRAAEEAQRTDGEVRQLSEAASRISEVVSLINDIASQTNLLALNATIEAARAGDAGKGFAVVAGEVKSLANQTTRATEEIGTQITAVQDQTRAVVSAIKSIGQVIEEVSQIAGSIAAAVEQQAAATAEIARNVEQAAAGTAEVNATISGVQQAAADTGQAAGTVLDSARQLSAQAEALRQTVDRFLADVKAA</sequence>
<dbReference type="GO" id="GO:0004888">
    <property type="term" value="F:transmembrane signaling receptor activity"/>
    <property type="evidence" value="ECO:0007669"/>
    <property type="project" value="InterPro"/>
</dbReference>
<protein>
    <submittedName>
        <fullName evidence="7">Methyl-accepting chemotaxis protein</fullName>
    </submittedName>
</protein>
<dbReference type="PROSITE" id="PS50111">
    <property type="entry name" value="CHEMOTAXIS_TRANSDUC_2"/>
    <property type="match status" value="1"/>
</dbReference>
<dbReference type="SMART" id="SM00304">
    <property type="entry name" value="HAMP"/>
    <property type="match status" value="2"/>
</dbReference>
<keyword evidence="1 3" id="KW-0807">Transducer</keyword>
<dbReference type="EMBL" id="CU459003">
    <property type="protein sequence ID" value="CAM76038.1"/>
    <property type="molecule type" value="Genomic_DNA"/>
</dbReference>
<evidence type="ECO:0000256" key="4">
    <source>
        <dbReference type="SAM" id="Phobius"/>
    </source>
</evidence>
<dbReference type="Pfam" id="PF00015">
    <property type="entry name" value="MCPsignal"/>
    <property type="match status" value="1"/>
</dbReference>
<dbReference type="GO" id="GO:0016020">
    <property type="term" value="C:membrane"/>
    <property type="evidence" value="ECO:0007669"/>
    <property type="project" value="InterPro"/>
</dbReference>
<dbReference type="Gene3D" id="6.10.340.10">
    <property type="match status" value="1"/>
</dbReference>
<feature type="domain" description="Methyl-accepting transducer" evidence="5">
    <location>
        <begin position="283"/>
        <end position="505"/>
    </location>
</feature>
<dbReference type="Gene3D" id="1.10.287.950">
    <property type="entry name" value="Methyl-accepting chemotaxis protein"/>
    <property type="match status" value="1"/>
</dbReference>
<evidence type="ECO:0000256" key="2">
    <source>
        <dbReference type="ARBA" id="ARBA00029447"/>
    </source>
</evidence>
<name>A4TZI1_9PROT</name>
<evidence type="ECO:0000259" key="6">
    <source>
        <dbReference type="PROSITE" id="PS50885"/>
    </source>
</evidence>
<accession>A4TZI1</accession>
<dbReference type="CDD" id="cd06225">
    <property type="entry name" value="HAMP"/>
    <property type="match status" value="1"/>
</dbReference>
<dbReference type="GO" id="GO:0006935">
    <property type="term" value="P:chemotaxis"/>
    <property type="evidence" value="ECO:0007669"/>
    <property type="project" value="InterPro"/>
</dbReference>
<evidence type="ECO:0000259" key="5">
    <source>
        <dbReference type="PROSITE" id="PS50111"/>
    </source>
</evidence>
<feature type="transmembrane region" description="Helical" evidence="4">
    <location>
        <begin position="12"/>
        <end position="36"/>
    </location>
</feature>
<gene>
    <name evidence="7" type="ORF">MGR_1504</name>
</gene>
<dbReference type="InterPro" id="IPR004090">
    <property type="entry name" value="Chemotax_Me-accpt_rcpt"/>
</dbReference>
<keyword evidence="4" id="KW-0812">Transmembrane</keyword>
<dbReference type="PROSITE" id="PS50885">
    <property type="entry name" value="HAMP"/>
    <property type="match status" value="1"/>
</dbReference>
<proteinExistence type="inferred from homology"/>